<feature type="chain" id="PRO_5031008097" description="H(+)-exporting diphosphatase" evidence="1">
    <location>
        <begin position="22"/>
        <end position="109"/>
    </location>
</feature>
<evidence type="ECO:0008006" key="3">
    <source>
        <dbReference type="Google" id="ProtNLM"/>
    </source>
</evidence>
<protein>
    <recommendedName>
        <fullName evidence="3">H(+)-exporting diphosphatase</fullName>
    </recommendedName>
</protein>
<proteinExistence type="predicted"/>
<accession>A0A7S1AD67</accession>
<gene>
    <name evidence="2" type="ORF">NSCI0253_LOCUS24705</name>
</gene>
<reference evidence="2" key="1">
    <citation type="submission" date="2021-01" db="EMBL/GenBank/DDBJ databases">
        <authorList>
            <person name="Corre E."/>
            <person name="Pelletier E."/>
            <person name="Niang G."/>
            <person name="Scheremetjew M."/>
            <person name="Finn R."/>
            <person name="Kale V."/>
            <person name="Holt S."/>
            <person name="Cochrane G."/>
            <person name="Meng A."/>
            <person name="Brown T."/>
            <person name="Cohen L."/>
        </authorList>
    </citation>
    <scope>NUCLEOTIDE SEQUENCE</scope>
</reference>
<keyword evidence="1" id="KW-0732">Signal</keyword>
<sequence>MQLLVAGTLLVAGLQWLGSTTDIVELLLNGVALAYIMEIDELTYNVLVPTKVATLIRRMEPMDVNWPMELPLRSLLMTVPLTITLTIFMVNVLQPHAQAVSEVQQALCA</sequence>
<name>A0A7S1AD67_NOCSC</name>
<feature type="signal peptide" evidence="1">
    <location>
        <begin position="1"/>
        <end position="21"/>
    </location>
</feature>
<dbReference type="EMBL" id="HBFQ01035025">
    <property type="protein sequence ID" value="CAD8850355.1"/>
    <property type="molecule type" value="Transcribed_RNA"/>
</dbReference>
<organism evidence="2">
    <name type="scientific">Noctiluca scintillans</name>
    <name type="common">Sea sparkle</name>
    <name type="synonym">Red tide dinoflagellate</name>
    <dbReference type="NCBI Taxonomy" id="2966"/>
    <lineage>
        <taxon>Eukaryota</taxon>
        <taxon>Sar</taxon>
        <taxon>Alveolata</taxon>
        <taxon>Dinophyceae</taxon>
        <taxon>Noctilucales</taxon>
        <taxon>Noctilucaceae</taxon>
        <taxon>Noctiluca</taxon>
    </lineage>
</organism>
<evidence type="ECO:0000256" key="1">
    <source>
        <dbReference type="SAM" id="SignalP"/>
    </source>
</evidence>
<evidence type="ECO:0000313" key="2">
    <source>
        <dbReference type="EMBL" id="CAD8850355.1"/>
    </source>
</evidence>
<dbReference type="AlphaFoldDB" id="A0A7S1AD67"/>